<name>A0A9P5PR68_9AGAR</name>
<proteinExistence type="predicted"/>
<organism evidence="1 2">
    <name type="scientific">Rhodocollybia butyracea</name>
    <dbReference type="NCBI Taxonomy" id="206335"/>
    <lineage>
        <taxon>Eukaryota</taxon>
        <taxon>Fungi</taxon>
        <taxon>Dikarya</taxon>
        <taxon>Basidiomycota</taxon>
        <taxon>Agaricomycotina</taxon>
        <taxon>Agaricomycetes</taxon>
        <taxon>Agaricomycetidae</taxon>
        <taxon>Agaricales</taxon>
        <taxon>Marasmiineae</taxon>
        <taxon>Omphalotaceae</taxon>
        <taxon>Rhodocollybia</taxon>
    </lineage>
</organism>
<accession>A0A9P5PR68</accession>
<dbReference type="AlphaFoldDB" id="A0A9P5PR68"/>
<evidence type="ECO:0000313" key="2">
    <source>
        <dbReference type="Proteomes" id="UP000772434"/>
    </source>
</evidence>
<sequence>MANCRGSYSKRRSFECVLGTVQCFDWFGGRGRVGFERLFRWCGGGHRYFGTCNIFLECLSLVLFSFPFVDGSASGLGSPKAEAPGLASGSELEPSFSSLSDAATLLFVPASFDLNLGLVSFSLKVLPCLCSLLNPLRCLSCTSTSSDFNEPDLNPAPATGPDLDQQGGLVRYRCG</sequence>
<comment type="caution">
    <text evidence="1">The sequence shown here is derived from an EMBL/GenBank/DDBJ whole genome shotgun (WGS) entry which is preliminary data.</text>
</comment>
<protein>
    <submittedName>
        <fullName evidence="1">Uncharacterized protein</fullName>
    </submittedName>
</protein>
<reference evidence="1" key="1">
    <citation type="submission" date="2020-11" db="EMBL/GenBank/DDBJ databases">
        <authorList>
            <consortium name="DOE Joint Genome Institute"/>
            <person name="Ahrendt S."/>
            <person name="Riley R."/>
            <person name="Andreopoulos W."/>
            <person name="Labutti K."/>
            <person name="Pangilinan J."/>
            <person name="Ruiz-Duenas F.J."/>
            <person name="Barrasa J.M."/>
            <person name="Sanchez-Garcia M."/>
            <person name="Camarero S."/>
            <person name="Miyauchi S."/>
            <person name="Serrano A."/>
            <person name="Linde D."/>
            <person name="Babiker R."/>
            <person name="Drula E."/>
            <person name="Ayuso-Fernandez I."/>
            <person name="Pacheco R."/>
            <person name="Padilla G."/>
            <person name="Ferreira P."/>
            <person name="Barriuso J."/>
            <person name="Kellner H."/>
            <person name="Castanera R."/>
            <person name="Alfaro M."/>
            <person name="Ramirez L."/>
            <person name="Pisabarro A.G."/>
            <person name="Kuo A."/>
            <person name="Tritt A."/>
            <person name="Lipzen A."/>
            <person name="He G."/>
            <person name="Yan M."/>
            <person name="Ng V."/>
            <person name="Cullen D."/>
            <person name="Martin F."/>
            <person name="Rosso M.-N."/>
            <person name="Henrissat B."/>
            <person name="Hibbett D."/>
            <person name="Martinez A.T."/>
            <person name="Grigoriev I.V."/>
        </authorList>
    </citation>
    <scope>NUCLEOTIDE SEQUENCE</scope>
    <source>
        <strain evidence="1">AH 40177</strain>
    </source>
</reference>
<keyword evidence="2" id="KW-1185">Reference proteome</keyword>
<gene>
    <name evidence="1" type="ORF">BDP27DRAFT_1328552</name>
</gene>
<dbReference type="Proteomes" id="UP000772434">
    <property type="component" value="Unassembled WGS sequence"/>
</dbReference>
<evidence type="ECO:0000313" key="1">
    <source>
        <dbReference type="EMBL" id="KAF9067702.1"/>
    </source>
</evidence>
<dbReference type="EMBL" id="JADNRY010000070">
    <property type="protein sequence ID" value="KAF9067702.1"/>
    <property type="molecule type" value="Genomic_DNA"/>
</dbReference>